<feature type="compositionally biased region" description="Basic residues" evidence="1">
    <location>
        <begin position="164"/>
        <end position="178"/>
    </location>
</feature>
<accession>A0A068YLN3</accession>
<dbReference type="OrthoDB" id="6245790at2759"/>
<dbReference type="GO" id="GO:0003676">
    <property type="term" value="F:nucleic acid binding"/>
    <property type="evidence" value="ECO:0007669"/>
    <property type="project" value="InterPro"/>
</dbReference>
<dbReference type="EMBL" id="LN902842">
    <property type="protein sequence ID" value="CDS42984.1"/>
    <property type="molecule type" value="Genomic_DNA"/>
</dbReference>
<reference evidence="3" key="1">
    <citation type="journal article" date="2013" name="Nature">
        <title>The genomes of four tapeworm species reveal adaptations to parasitism.</title>
        <authorList>
            <person name="Tsai I.J."/>
            <person name="Zarowiecki M."/>
            <person name="Holroyd N."/>
            <person name="Garciarrubio A."/>
            <person name="Sanchez-Flores A."/>
            <person name="Brooks K.L."/>
            <person name="Tracey A."/>
            <person name="Bobes R.J."/>
            <person name="Fragoso G."/>
            <person name="Sciutto E."/>
            <person name="Aslett M."/>
            <person name="Beasley H."/>
            <person name="Bennett H.M."/>
            <person name="Cai J."/>
            <person name="Camicia F."/>
            <person name="Clark R."/>
            <person name="Cucher M."/>
            <person name="De Silva N."/>
            <person name="Day T.A."/>
            <person name="Deplazes P."/>
            <person name="Estrada K."/>
            <person name="Fernandez C."/>
            <person name="Holland P.W."/>
            <person name="Hou J."/>
            <person name="Hu S."/>
            <person name="Huckvale T."/>
            <person name="Hung S.S."/>
            <person name="Kamenetzky L."/>
            <person name="Keane J.A."/>
            <person name="Kiss F."/>
            <person name="Koziol U."/>
            <person name="Lambert O."/>
            <person name="Liu K."/>
            <person name="Luo X."/>
            <person name="Luo Y."/>
            <person name="Macchiaroli N."/>
            <person name="Nichol S."/>
            <person name="Paps J."/>
            <person name="Parkinson J."/>
            <person name="Pouchkina-Stantcheva N."/>
            <person name="Riddiford N."/>
            <person name="Rosenzvit M."/>
            <person name="Salinas G."/>
            <person name="Wasmuth J.D."/>
            <person name="Zamanian M."/>
            <person name="Zheng Y."/>
            <person name="Cai X."/>
            <person name="Soberon X."/>
            <person name="Olson P.D."/>
            <person name="Laclette J.P."/>
            <person name="Brehm K."/>
            <person name="Berriman M."/>
            <person name="Garciarrubio A."/>
            <person name="Bobes R.J."/>
            <person name="Fragoso G."/>
            <person name="Sanchez-Flores A."/>
            <person name="Estrada K."/>
            <person name="Cevallos M.A."/>
            <person name="Morett E."/>
            <person name="Gonzalez V."/>
            <person name="Portillo T."/>
            <person name="Ochoa-Leyva A."/>
            <person name="Jose M.V."/>
            <person name="Sciutto E."/>
            <person name="Landa A."/>
            <person name="Jimenez L."/>
            <person name="Valdes V."/>
            <person name="Carrero J.C."/>
            <person name="Larralde C."/>
            <person name="Morales-Montor J."/>
            <person name="Limon-Lason J."/>
            <person name="Soberon X."/>
            <person name="Laclette J.P."/>
        </authorList>
    </citation>
    <scope>NUCLEOTIDE SEQUENCE [LARGE SCALE GENOMIC DNA]</scope>
</reference>
<dbReference type="InterPro" id="IPR025952">
    <property type="entry name" value="R3H-assoc_dom"/>
</dbReference>
<dbReference type="InterPro" id="IPR036867">
    <property type="entry name" value="R3H_dom_sf"/>
</dbReference>
<feature type="region of interest" description="Disordered" evidence="1">
    <location>
        <begin position="253"/>
        <end position="272"/>
    </location>
</feature>
<reference evidence="3" key="2">
    <citation type="submission" date="2015-11" db="EMBL/GenBank/DDBJ databases">
        <authorList>
            <person name="Zhang Y."/>
            <person name="Guo Z."/>
        </authorList>
    </citation>
    <scope>NUCLEOTIDE SEQUENCE</scope>
</reference>
<dbReference type="Pfam" id="PF13902">
    <property type="entry name" value="R3H-assoc"/>
    <property type="match status" value="1"/>
</dbReference>
<keyword evidence="4" id="KW-1185">Reference proteome</keyword>
<dbReference type="InterPro" id="IPR039629">
    <property type="entry name" value="R3HDM4"/>
</dbReference>
<evidence type="ECO:0000259" key="2">
    <source>
        <dbReference type="Pfam" id="PF13902"/>
    </source>
</evidence>
<evidence type="ECO:0000256" key="1">
    <source>
        <dbReference type="SAM" id="MobiDB-lite"/>
    </source>
</evidence>
<feature type="compositionally biased region" description="Low complexity" evidence="1">
    <location>
        <begin position="152"/>
        <end position="163"/>
    </location>
</feature>
<dbReference type="AlphaFoldDB" id="A0A068YLN3"/>
<organism evidence="3 4">
    <name type="scientific">Echinococcus multilocularis</name>
    <name type="common">Fox tapeworm</name>
    <dbReference type="NCBI Taxonomy" id="6211"/>
    <lineage>
        <taxon>Eukaryota</taxon>
        <taxon>Metazoa</taxon>
        <taxon>Spiralia</taxon>
        <taxon>Lophotrochozoa</taxon>
        <taxon>Platyhelminthes</taxon>
        <taxon>Cestoda</taxon>
        <taxon>Eucestoda</taxon>
        <taxon>Cyclophyllidea</taxon>
        <taxon>Taeniidae</taxon>
        <taxon>Echinococcus</taxon>
    </lineage>
</organism>
<dbReference type="Proteomes" id="UP000017246">
    <property type="component" value="Unassembled WGS sequence"/>
</dbReference>
<feature type="region of interest" description="Disordered" evidence="1">
    <location>
        <begin position="133"/>
        <end position="179"/>
    </location>
</feature>
<dbReference type="SUPFAM" id="SSF82708">
    <property type="entry name" value="R3H domain"/>
    <property type="match status" value="1"/>
</dbReference>
<name>A0A068YLN3_ECHMU</name>
<evidence type="ECO:0000313" key="3">
    <source>
        <dbReference type="EMBL" id="CDS42984.1"/>
    </source>
</evidence>
<evidence type="ECO:0000313" key="4">
    <source>
        <dbReference type="Proteomes" id="UP000017246"/>
    </source>
</evidence>
<dbReference type="CDD" id="cd02325">
    <property type="entry name" value="R3H"/>
    <property type="match status" value="1"/>
</dbReference>
<protein>
    <submittedName>
        <fullName evidence="3">Expressed conserved protein</fullName>
    </submittedName>
</protein>
<dbReference type="OMA" id="HSFSTWD"/>
<dbReference type="PANTHER" id="PTHR32019:SF2">
    <property type="entry name" value="R3H DOMAIN-CONTAINING PROTEIN 4"/>
    <property type="match status" value="1"/>
</dbReference>
<gene>
    <name evidence="3" type="ORF">EmuJ_001071200</name>
</gene>
<dbReference type="PANTHER" id="PTHR32019">
    <property type="entry name" value="R3H DOMAIN-CONTAINING PROTEIN 4"/>
    <property type="match status" value="1"/>
</dbReference>
<sequence>MSLHTQSLPHYSDFDGTSESETSELSIVLPYGSRFRGKKHSQPAEGQIRQKKGARAIRRYENDAYLSTLAMITEATGEDEIDDYWIDRTTKDTGFKCLFVDADIREIWDAFISLSETKQIELLGNLSSQSAFGDDDDVDMGDDVVTHPPPENYNNANRNNNSSRQRRGNKGRPRRRPVVHLEPILEDPLETSVEAFEALRDVVDIVTPFDGSRIPSVTDFPFPQDVGSDDAAFPTPGSISPKLLEFIRNVVKQQHRQQDSGGSDAGTKGGRKKQRRFCVQDLCLIHRVETELRAAFGAVESSVRVWTPSTSLLRSSIPSNENQQGRMWVRGSPLALSGFQRMLVHATANYLGLHSFSTWDGPLSERKLWVDRRSAEFRLPTQPLLAVIRSTIEGMLSEKS</sequence>
<feature type="domain" description="R3H-associated N-terminal" evidence="2">
    <location>
        <begin position="48"/>
        <end position="131"/>
    </location>
</feature>
<feature type="compositionally biased region" description="Acidic residues" evidence="1">
    <location>
        <begin position="133"/>
        <end position="142"/>
    </location>
</feature>
<proteinExistence type="predicted"/>